<gene>
    <name evidence="2" type="ORF">Slati_3938900</name>
</gene>
<feature type="domain" description="Reverse transcriptase zinc-binding" evidence="1">
    <location>
        <begin position="104"/>
        <end position="174"/>
    </location>
</feature>
<dbReference type="EMBL" id="JACGWN010000014">
    <property type="protein sequence ID" value="KAL0406250.1"/>
    <property type="molecule type" value="Genomic_DNA"/>
</dbReference>
<proteinExistence type="predicted"/>
<name>A0AAW2TN06_9LAMI</name>
<protein>
    <recommendedName>
        <fullName evidence="1">Reverse transcriptase zinc-binding domain-containing protein</fullName>
    </recommendedName>
</protein>
<organism evidence="2">
    <name type="scientific">Sesamum latifolium</name>
    <dbReference type="NCBI Taxonomy" id="2727402"/>
    <lineage>
        <taxon>Eukaryota</taxon>
        <taxon>Viridiplantae</taxon>
        <taxon>Streptophyta</taxon>
        <taxon>Embryophyta</taxon>
        <taxon>Tracheophyta</taxon>
        <taxon>Spermatophyta</taxon>
        <taxon>Magnoliopsida</taxon>
        <taxon>eudicotyledons</taxon>
        <taxon>Gunneridae</taxon>
        <taxon>Pentapetalae</taxon>
        <taxon>asterids</taxon>
        <taxon>lamiids</taxon>
        <taxon>Lamiales</taxon>
        <taxon>Pedaliaceae</taxon>
        <taxon>Sesamum</taxon>
    </lineage>
</organism>
<reference evidence="2" key="1">
    <citation type="submission" date="2020-06" db="EMBL/GenBank/DDBJ databases">
        <authorList>
            <person name="Li T."/>
            <person name="Hu X."/>
            <person name="Zhang T."/>
            <person name="Song X."/>
            <person name="Zhang H."/>
            <person name="Dai N."/>
            <person name="Sheng W."/>
            <person name="Hou X."/>
            <person name="Wei L."/>
        </authorList>
    </citation>
    <scope>NUCLEOTIDE SEQUENCE</scope>
    <source>
        <strain evidence="2">KEN1</strain>
        <tissue evidence="2">Leaf</tissue>
    </source>
</reference>
<comment type="caution">
    <text evidence="2">The sequence shown here is derived from an EMBL/GenBank/DDBJ whole genome shotgun (WGS) entry which is preliminary data.</text>
</comment>
<accession>A0AAW2TN06</accession>
<sequence>MDPLVPPKLAWKIMTRSEGLLSRILCAKYFSERASVDRTVHIQEEVQIVLSIPLSRMDMPDCLVWHYTREGEFLVRSAYQLDPQQMQQLLPSTSSRTIVGRDGKEGGQWSYIWKSCTPSKVQNFIWRVCHEVLHTVCNLGRRNVEVDVCCSLCQSAEESLAHVLFHCSFARQVWALSYIPWRLLDPMEDSVQRSIEQV</sequence>
<dbReference type="AlphaFoldDB" id="A0AAW2TN06"/>
<evidence type="ECO:0000259" key="1">
    <source>
        <dbReference type="Pfam" id="PF13966"/>
    </source>
</evidence>
<evidence type="ECO:0000313" key="2">
    <source>
        <dbReference type="EMBL" id="KAL0406250.1"/>
    </source>
</evidence>
<dbReference type="InterPro" id="IPR026960">
    <property type="entry name" value="RVT-Znf"/>
</dbReference>
<reference evidence="2" key="2">
    <citation type="journal article" date="2024" name="Plant">
        <title>Genomic evolution and insights into agronomic trait innovations of Sesamum species.</title>
        <authorList>
            <person name="Miao H."/>
            <person name="Wang L."/>
            <person name="Qu L."/>
            <person name="Liu H."/>
            <person name="Sun Y."/>
            <person name="Le M."/>
            <person name="Wang Q."/>
            <person name="Wei S."/>
            <person name="Zheng Y."/>
            <person name="Lin W."/>
            <person name="Duan Y."/>
            <person name="Cao H."/>
            <person name="Xiong S."/>
            <person name="Wang X."/>
            <person name="Wei L."/>
            <person name="Li C."/>
            <person name="Ma Q."/>
            <person name="Ju M."/>
            <person name="Zhao R."/>
            <person name="Li G."/>
            <person name="Mu C."/>
            <person name="Tian Q."/>
            <person name="Mei H."/>
            <person name="Zhang T."/>
            <person name="Gao T."/>
            <person name="Zhang H."/>
        </authorList>
    </citation>
    <scope>NUCLEOTIDE SEQUENCE</scope>
    <source>
        <strain evidence="2">KEN1</strain>
    </source>
</reference>
<dbReference type="Pfam" id="PF13966">
    <property type="entry name" value="zf-RVT"/>
    <property type="match status" value="1"/>
</dbReference>